<keyword evidence="7 10" id="KW-0443">Lipid metabolism</keyword>
<dbReference type="eggNOG" id="COG2908">
    <property type="taxonomic scope" value="Bacteria"/>
</dbReference>
<evidence type="ECO:0000313" key="12">
    <source>
        <dbReference type="EMBL" id="AEG02306.1"/>
    </source>
</evidence>
<dbReference type="InterPro" id="IPR010138">
    <property type="entry name" value="UDP-diacylglucosamine_Hdrlase"/>
</dbReference>
<dbReference type="InterPro" id="IPR004843">
    <property type="entry name" value="Calcineurin-like_PHP"/>
</dbReference>
<evidence type="ECO:0000256" key="6">
    <source>
        <dbReference type="ARBA" id="ARBA00022801"/>
    </source>
</evidence>
<keyword evidence="1 10" id="KW-1003">Cell membrane</keyword>
<keyword evidence="4 10" id="KW-0441">Lipid A biosynthesis</keyword>
<reference key="2">
    <citation type="submission" date="2011-05" db="EMBL/GenBank/DDBJ databases">
        <title>Complete genome sequence of the aerobic marine methanotroph Methylomonas methanica MC09.</title>
        <authorList>
            <person name="Boden R."/>
            <person name="Cunliffe M."/>
            <person name="Scanlan J."/>
            <person name="Moussard H."/>
            <person name="Kits K.D."/>
            <person name="Klotz M."/>
            <person name="Jetten M."/>
            <person name="Vuilleumier S."/>
            <person name="Han J."/>
            <person name="Peters L."/>
            <person name="Mikhailova N."/>
            <person name="Teshima H."/>
            <person name="Tapia R."/>
            <person name="Kyrpides N."/>
            <person name="Ivanova N."/>
            <person name="Pagani I."/>
            <person name="Cheng J.-F."/>
            <person name="Goodwin L."/>
            <person name="Han C."/>
            <person name="Hauser L."/>
            <person name="Land M."/>
            <person name="Lapidus A."/>
            <person name="Lucas S."/>
            <person name="Pitluck S."/>
            <person name="Woyke T."/>
            <person name="Stein L.Y."/>
            <person name="Murrell C."/>
        </authorList>
    </citation>
    <scope>NUCLEOTIDE SEQUENCE</scope>
    <source>
        <strain>MC09</strain>
    </source>
</reference>
<name>F9ZYN4_METMM</name>
<dbReference type="PANTHER" id="PTHR34990">
    <property type="entry name" value="UDP-2,3-DIACYLGLUCOSAMINE HYDROLASE-RELATED"/>
    <property type="match status" value="1"/>
</dbReference>
<evidence type="ECO:0000256" key="8">
    <source>
        <dbReference type="ARBA" id="ARBA00023136"/>
    </source>
</evidence>
<feature type="binding site" evidence="10">
    <location>
        <position position="157"/>
    </location>
    <ligand>
        <name>substrate</name>
    </ligand>
</feature>
<keyword evidence="8 10" id="KW-0472">Membrane</keyword>
<keyword evidence="5 10" id="KW-0479">Metal-binding</keyword>
<dbReference type="InterPro" id="IPR029052">
    <property type="entry name" value="Metallo-depent_PP-like"/>
</dbReference>
<dbReference type="EMBL" id="CP002738">
    <property type="protein sequence ID" value="AEG02306.1"/>
    <property type="molecule type" value="Genomic_DNA"/>
</dbReference>
<evidence type="ECO:0000256" key="4">
    <source>
        <dbReference type="ARBA" id="ARBA00022556"/>
    </source>
</evidence>
<dbReference type="HOGENOM" id="CLU_074586_0_0_6"/>
<dbReference type="Pfam" id="PF00149">
    <property type="entry name" value="Metallophos"/>
    <property type="match status" value="1"/>
</dbReference>
<gene>
    <name evidence="10" type="primary">lpxH</name>
    <name evidence="12" type="ordered locus">Metme_3952</name>
</gene>
<feature type="binding site" evidence="10">
    <location>
        <position position="149"/>
    </location>
    <ligand>
        <name>Mn(2+)</name>
        <dbReference type="ChEBI" id="CHEBI:29035"/>
        <label>2</label>
    </ligand>
</feature>
<feature type="binding site" evidence="10">
    <location>
        <position position="230"/>
    </location>
    <ligand>
        <name>substrate</name>
    </ligand>
</feature>
<dbReference type="InterPro" id="IPR043461">
    <property type="entry name" value="LpxH-like"/>
</dbReference>
<comment type="subcellular location">
    <subcellularLocation>
        <location evidence="10">Cell inner membrane</location>
        <topology evidence="10">Peripheral membrane protein</topology>
        <orientation evidence="10">Cytoplasmic side</orientation>
    </subcellularLocation>
</comment>
<dbReference type="CDD" id="cd07398">
    <property type="entry name" value="MPP_YbbF-LpxH"/>
    <property type="match status" value="1"/>
</dbReference>
<dbReference type="GO" id="GO:0009245">
    <property type="term" value="P:lipid A biosynthetic process"/>
    <property type="evidence" value="ECO:0007669"/>
    <property type="project" value="UniProtKB-UniRule"/>
</dbReference>
<evidence type="ECO:0000256" key="5">
    <source>
        <dbReference type="ARBA" id="ARBA00022723"/>
    </source>
</evidence>
<feature type="binding site" evidence="10">
    <location>
        <begin position="114"/>
        <end position="115"/>
    </location>
    <ligand>
        <name>substrate</name>
    </ligand>
</feature>
<evidence type="ECO:0000256" key="9">
    <source>
        <dbReference type="ARBA" id="ARBA00023211"/>
    </source>
</evidence>
<dbReference type="GO" id="GO:0008758">
    <property type="term" value="F:UDP-2,3-diacylglucosamine hydrolase activity"/>
    <property type="evidence" value="ECO:0007669"/>
    <property type="project" value="UniProtKB-UniRule"/>
</dbReference>
<comment type="cofactor">
    <cofactor evidence="10">
        <name>Mn(2+)</name>
        <dbReference type="ChEBI" id="CHEBI:29035"/>
    </cofactor>
    <text evidence="10">Binds 2 Mn(2+) ions per subunit in a binuclear metal center.</text>
</comment>
<feature type="binding site" evidence="10">
    <location>
        <position position="202"/>
    </location>
    <ligand>
        <name>substrate</name>
    </ligand>
</feature>
<feature type="binding site" evidence="10">
    <location>
        <position position="76"/>
    </location>
    <ligand>
        <name>Mn(2+)</name>
        <dbReference type="ChEBI" id="CHEBI:29035"/>
        <label>1</label>
    </ligand>
</feature>
<keyword evidence="9 10" id="KW-0464">Manganese</keyword>
<evidence type="ECO:0000256" key="3">
    <source>
        <dbReference type="ARBA" id="ARBA00022519"/>
    </source>
</evidence>
<feature type="binding site" evidence="10">
    <location>
        <position position="230"/>
    </location>
    <ligand>
        <name>Mn(2+)</name>
        <dbReference type="ChEBI" id="CHEBI:29035"/>
        <label>2</label>
    </ligand>
</feature>
<keyword evidence="3 10" id="KW-0997">Cell inner membrane</keyword>
<dbReference type="Proteomes" id="UP000008888">
    <property type="component" value="Chromosome"/>
</dbReference>
<feature type="binding site" evidence="10">
    <location>
        <position position="232"/>
    </location>
    <ligand>
        <name>Mn(2+)</name>
        <dbReference type="ChEBI" id="CHEBI:29035"/>
        <label>1</label>
    </ligand>
</feature>
<evidence type="ECO:0000313" key="13">
    <source>
        <dbReference type="Proteomes" id="UP000008888"/>
    </source>
</evidence>
<organism evidence="12 13">
    <name type="scientific">Methylomonas methanica (strain DSM 25384 / MC09)</name>
    <dbReference type="NCBI Taxonomy" id="857087"/>
    <lineage>
        <taxon>Bacteria</taxon>
        <taxon>Pseudomonadati</taxon>
        <taxon>Pseudomonadota</taxon>
        <taxon>Gammaproteobacteria</taxon>
        <taxon>Methylococcales</taxon>
        <taxon>Methylococcaceae</taxon>
        <taxon>Methylomonas</taxon>
    </lineage>
</organism>
<evidence type="ECO:0000256" key="2">
    <source>
        <dbReference type="ARBA" id="ARBA00022516"/>
    </source>
</evidence>
<comment type="similarity">
    <text evidence="10">Belongs to the LpxH family.</text>
</comment>
<keyword evidence="6 10" id="KW-0378">Hydrolase</keyword>
<protein>
    <recommendedName>
        <fullName evidence="10">UDP-2,3-diacylglucosamine hydrolase</fullName>
        <ecNumber evidence="10">3.6.1.54</ecNumber>
    </recommendedName>
    <alternativeName>
        <fullName evidence="10">UDP-2,3-diacylglucosamine diphosphatase</fullName>
    </alternativeName>
</protein>
<feature type="binding site" evidence="10">
    <location>
        <position position="45"/>
    </location>
    <ligand>
        <name>Mn(2+)</name>
        <dbReference type="ChEBI" id="CHEBI:29035"/>
        <label>1</label>
    </ligand>
</feature>
<dbReference type="NCBIfam" id="NF003743">
    <property type="entry name" value="PRK05340.1"/>
    <property type="match status" value="1"/>
</dbReference>
<dbReference type="UniPathway" id="UPA00359">
    <property type="reaction ID" value="UER00480"/>
</dbReference>
<dbReference type="KEGG" id="mmt:Metme_3952"/>
<reference evidence="12 13" key="1">
    <citation type="journal article" date="2011" name="J. Bacteriol.">
        <title>Complete Genome Sequence of the Aerobic Marine Methanotroph Methylomonas methanica MC09.</title>
        <authorList>
            <person name="Boden R."/>
            <person name="Cunliffe M."/>
            <person name="Scanlan J."/>
            <person name="Moussard H."/>
            <person name="Kits K.D."/>
            <person name="Klotz M.G."/>
            <person name="Jetten M.S."/>
            <person name="Vuilleumier S."/>
            <person name="Han J."/>
            <person name="Peters L."/>
            <person name="Mikhailova N."/>
            <person name="Teshima H."/>
            <person name="Tapia R."/>
            <person name="Kyrpides N."/>
            <person name="Ivanova N."/>
            <person name="Pagani I."/>
            <person name="Cheng J.F."/>
            <person name="Goodwin L."/>
            <person name="Han C."/>
            <person name="Hauser L."/>
            <person name="Land M.L."/>
            <person name="Lapidus A."/>
            <person name="Lucas S."/>
            <person name="Pitluck S."/>
            <person name="Woyke T."/>
            <person name="Stein L."/>
            <person name="Murrell J.C."/>
        </authorList>
    </citation>
    <scope>NUCLEOTIDE SEQUENCE [LARGE SCALE GENOMIC DNA]</scope>
    <source>
        <strain evidence="12 13">MC09</strain>
    </source>
</reference>
<evidence type="ECO:0000259" key="11">
    <source>
        <dbReference type="Pfam" id="PF00149"/>
    </source>
</evidence>
<keyword evidence="2 10" id="KW-0444">Lipid biosynthesis</keyword>
<reference evidence="13" key="3">
    <citation type="submission" date="2011-05" db="EMBL/GenBank/DDBJ databases">
        <title>Complete sequence of Methylomonas methanica MC09.</title>
        <authorList>
            <consortium name="US DOE Joint Genome Institute"/>
            <person name="Lucas S."/>
            <person name="Han J."/>
            <person name="Lapidus A."/>
            <person name="Cheng J.-F."/>
            <person name="Goodwin L."/>
            <person name="Pitluck S."/>
            <person name="Peters L."/>
            <person name="Mikhailova N."/>
            <person name="Teshima H."/>
            <person name="Han C."/>
            <person name="Tapia R."/>
            <person name="Land M."/>
            <person name="Hauser L."/>
            <person name="Kyrpides N."/>
            <person name="Ivanova N."/>
            <person name="Pagani I."/>
            <person name="Stein L."/>
            <person name="Woyke T."/>
        </authorList>
    </citation>
    <scope>NUCLEOTIDE SEQUENCE [LARGE SCALE GENOMIC DNA]</scope>
    <source>
        <strain evidence="13">MC09</strain>
    </source>
</reference>
<sequence length="275" mass="31489">MCLKPISSSKKPKSSNKLLIQVPSASGGTARHPLKTDILFISDLHLSLEKPEITRRFLHFLQHRARQARALYILGDLFDAWIGDDDNTPPNKAVKKALKAFTDGGTRVFLLQGNRDFLLGPRFAEETGISLLDEYSVIDLDAHPTLLTHGDLLCTDDLPYQAFRVKSHSTEWQQNVLAKPLWLRLLAARWYRLRSFFHKRNKTQEIMDVNQQTVAEILQKHHCLTLIHGHTHRPATHDLTIEGQPAQRIVLADWKKDSGECLCWDGHAFQRELLR</sequence>
<keyword evidence="13" id="KW-1185">Reference proteome</keyword>
<dbReference type="AlphaFoldDB" id="F9ZYN4"/>
<dbReference type="GO" id="GO:0005737">
    <property type="term" value="C:cytoplasm"/>
    <property type="evidence" value="ECO:0007669"/>
    <property type="project" value="InterPro"/>
</dbReference>
<dbReference type="NCBIfam" id="TIGR01854">
    <property type="entry name" value="lipid_A_lpxH"/>
    <property type="match status" value="1"/>
</dbReference>
<comment type="catalytic activity">
    <reaction evidence="10">
        <text>UDP-2-N,3-O-bis[(3R)-3-hydroxytetradecanoyl]-alpha-D-glucosamine + H2O = 2-N,3-O-bis[(3R)-3-hydroxytetradecanoyl]-alpha-D-glucosaminyl 1-phosphate + UMP + 2 H(+)</text>
        <dbReference type="Rhea" id="RHEA:25213"/>
        <dbReference type="ChEBI" id="CHEBI:15377"/>
        <dbReference type="ChEBI" id="CHEBI:15378"/>
        <dbReference type="ChEBI" id="CHEBI:57865"/>
        <dbReference type="ChEBI" id="CHEBI:57957"/>
        <dbReference type="ChEBI" id="CHEBI:78847"/>
        <dbReference type="EC" id="3.6.1.54"/>
    </reaction>
</comment>
<evidence type="ECO:0000256" key="1">
    <source>
        <dbReference type="ARBA" id="ARBA00022475"/>
    </source>
</evidence>
<feature type="domain" description="Calcineurin-like phosphoesterase" evidence="11">
    <location>
        <begin position="38"/>
        <end position="234"/>
    </location>
</feature>
<evidence type="ECO:0000256" key="10">
    <source>
        <dbReference type="HAMAP-Rule" id="MF_00575"/>
    </source>
</evidence>
<feature type="binding site" evidence="10">
    <location>
        <position position="195"/>
    </location>
    <ligand>
        <name>substrate</name>
    </ligand>
</feature>
<dbReference type="GO" id="GO:0030145">
    <property type="term" value="F:manganese ion binding"/>
    <property type="evidence" value="ECO:0007669"/>
    <property type="project" value="UniProtKB-UniRule"/>
</dbReference>
<dbReference type="EC" id="3.6.1.54" evidence="10"/>
<feature type="binding site" evidence="10">
    <location>
        <position position="43"/>
    </location>
    <ligand>
        <name>Mn(2+)</name>
        <dbReference type="ChEBI" id="CHEBI:29035"/>
        <label>1</label>
    </ligand>
</feature>
<feature type="binding site" evidence="10">
    <location>
        <position position="199"/>
    </location>
    <ligand>
        <name>substrate</name>
    </ligand>
</feature>
<feature type="binding site" evidence="10">
    <location>
        <position position="76"/>
    </location>
    <ligand>
        <name>Mn(2+)</name>
        <dbReference type="ChEBI" id="CHEBI:29035"/>
        <label>2</label>
    </ligand>
</feature>
<dbReference type="SUPFAM" id="SSF56300">
    <property type="entry name" value="Metallo-dependent phosphatases"/>
    <property type="match status" value="1"/>
</dbReference>
<evidence type="ECO:0000256" key="7">
    <source>
        <dbReference type="ARBA" id="ARBA00023098"/>
    </source>
</evidence>
<comment type="pathway">
    <text evidence="10">Glycolipid biosynthesis; lipid IV(A) biosynthesis; lipid IV(A) from (3R)-3-hydroxytetradecanoyl-[acyl-carrier-protein] and UDP-N-acetyl-alpha-D-glucosamine: step 4/6.</text>
</comment>
<proteinExistence type="inferred from homology"/>
<dbReference type="GO" id="GO:0019897">
    <property type="term" value="C:extrinsic component of plasma membrane"/>
    <property type="evidence" value="ECO:0007669"/>
    <property type="project" value="UniProtKB-UniRule"/>
</dbReference>
<accession>F9ZYN4</accession>
<comment type="function">
    <text evidence="10">Hydrolyzes the pyrophosphate bond of UDP-2,3-diacylglucosamine to yield 2,3-diacylglucosamine 1-phosphate (lipid X) and UMP by catalyzing the attack of water at the alpha-P atom. Involved in the biosynthesis of lipid A, a phosphorylated glycolipid that anchors the lipopolysaccharide to the outer membrane of the cell.</text>
</comment>
<dbReference type="Gene3D" id="3.60.21.10">
    <property type="match status" value="1"/>
</dbReference>
<dbReference type="PANTHER" id="PTHR34990:SF1">
    <property type="entry name" value="UDP-2,3-DIACYLGLUCOSAMINE HYDROLASE"/>
    <property type="match status" value="1"/>
</dbReference>
<dbReference type="HAMAP" id="MF_00575">
    <property type="entry name" value="LpxH"/>
    <property type="match status" value="1"/>
</dbReference>
<dbReference type="STRING" id="857087.Metme_3952"/>
<feature type="binding site" evidence="10">
    <location>
        <position position="114"/>
    </location>
    <ligand>
        <name>Mn(2+)</name>
        <dbReference type="ChEBI" id="CHEBI:29035"/>
        <label>2</label>
    </ligand>
</feature>